<evidence type="ECO:0000313" key="3">
    <source>
        <dbReference type="Proteomes" id="UP000299102"/>
    </source>
</evidence>
<name>A0A4C1Z7U6_EUMVA</name>
<dbReference type="EMBL" id="BGZK01001608">
    <property type="protein sequence ID" value="GBP83184.1"/>
    <property type="molecule type" value="Genomic_DNA"/>
</dbReference>
<sequence>MGIPLPPPPLEMVPALWPNFVAVAEVEIVERIPGEEMWSPWGSQSYAAQPLIPISFSRIRRCRNWSLAPGNTDSRGSCSSYGCYQHPRPARSAA</sequence>
<protein>
    <submittedName>
        <fullName evidence="2">Uncharacterized protein</fullName>
    </submittedName>
</protein>
<reference evidence="2 3" key="1">
    <citation type="journal article" date="2019" name="Commun. Biol.">
        <title>The bagworm genome reveals a unique fibroin gene that provides high tensile strength.</title>
        <authorList>
            <person name="Kono N."/>
            <person name="Nakamura H."/>
            <person name="Ohtoshi R."/>
            <person name="Tomita M."/>
            <person name="Numata K."/>
            <person name="Arakawa K."/>
        </authorList>
    </citation>
    <scope>NUCLEOTIDE SEQUENCE [LARGE SCALE GENOMIC DNA]</scope>
</reference>
<accession>A0A4C1Z7U6</accession>
<organism evidence="2 3">
    <name type="scientific">Eumeta variegata</name>
    <name type="common">Bagworm moth</name>
    <name type="synonym">Eumeta japonica</name>
    <dbReference type="NCBI Taxonomy" id="151549"/>
    <lineage>
        <taxon>Eukaryota</taxon>
        <taxon>Metazoa</taxon>
        <taxon>Ecdysozoa</taxon>
        <taxon>Arthropoda</taxon>
        <taxon>Hexapoda</taxon>
        <taxon>Insecta</taxon>
        <taxon>Pterygota</taxon>
        <taxon>Neoptera</taxon>
        <taxon>Endopterygota</taxon>
        <taxon>Lepidoptera</taxon>
        <taxon>Glossata</taxon>
        <taxon>Ditrysia</taxon>
        <taxon>Tineoidea</taxon>
        <taxon>Psychidae</taxon>
        <taxon>Oiketicinae</taxon>
        <taxon>Eumeta</taxon>
    </lineage>
</organism>
<feature type="compositionally biased region" description="Polar residues" evidence="1">
    <location>
        <begin position="69"/>
        <end position="82"/>
    </location>
</feature>
<evidence type="ECO:0000313" key="2">
    <source>
        <dbReference type="EMBL" id="GBP83184.1"/>
    </source>
</evidence>
<comment type="caution">
    <text evidence="2">The sequence shown here is derived from an EMBL/GenBank/DDBJ whole genome shotgun (WGS) entry which is preliminary data.</text>
</comment>
<feature type="region of interest" description="Disordered" evidence="1">
    <location>
        <begin position="69"/>
        <end position="94"/>
    </location>
</feature>
<keyword evidence="3" id="KW-1185">Reference proteome</keyword>
<proteinExistence type="predicted"/>
<dbReference type="Proteomes" id="UP000299102">
    <property type="component" value="Unassembled WGS sequence"/>
</dbReference>
<dbReference type="AlphaFoldDB" id="A0A4C1Z7U6"/>
<evidence type="ECO:0000256" key="1">
    <source>
        <dbReference type="SAM" id="MobiDB-lite"/>
    </source>
</evidence>
<gene>
    <name evidence="2" type="ORF">EVAR_59597_1</name>
</gene>